<evidence type="ECO:0000256" key="6">
    <source>
        <dbReference type="SAM" id="MobiDB-lite"/>
    </source>
</evidence>
<feature type="compositionally biased region" description="Low complexity" evidence="6">
    <location>
        <begin position="438"/>
        <end position="455"/>
    </location>
</feature>
<feature type="compositionally biased region" description="Polar residues" evidence="6">
    <location>
        <begin position="325"/>
        <end position="347"/>
    </location>
</feature>
<dbReference type="Pfam" id="PF00790">
    <property type="entry name" value="VHS"/>
    <property type="match status" value="1"/>
</dbReference>
<protein>
    <submittedName>
        <fullName evidence="9">Uncharacterized protein</fullName>
    </submittedName>
</protein>
<comment type="similarity">
    <text evidence="2">Belongs to the TOM1 family.</text>
</comment>
<accession>A0A9D4U9G1</accession>
<keyword evidence="4" id="KW-0653">Protein transport</keyword>
<dbReference type="InterPro" id="IPR038425">
    <property type="entry name" value="GAT_sf"/>
</dbReference>
<feature type="compositionally biased region" description="Polar residues" evidence="6">
    <location>
        <begin position="505"/>
        <end position="518"/>
    </location>
</feature>
<evidence type="ECO:0000259" key="8">
    <source>
        <dbReference type="PROSITE" id="PS50909"/>
    </source>
</evidence>
<evidence type="ECO:0000313" key="9">
    <source>
        <dbReference type="EMBL" id="KAI5063936.1"/>
    </source>
</evidence>
<dbReference type="GO" id="GO:0005737">
    <property type="term" value="C:cytoplasm"/>
    <property type="evidence" value="ECO:0007669"/>
    <property type="project" value="UniProtKB-ARBA"/>
</dbReference>
<dbReference type="GO" id="GO:0043130">
    <property type="term" value="F:ubiquitin binding"/>
    <property type="evidence" value="ECO:0007669"/>
    <property type="project" value="InterPro"/>
</dbReference>
<dbReference type="SMART" id="SM00288">
    <property type="entry name" value="VHS"/>
    <property type="match status" value="1"/>
</dbReference>
<evidence type="ECO:0000256" key="5">
    <source>
        <dbReference type="ARBA" id="ARBA00023136"/>
    </source>
</evidence>
<feature type="compositionally biased region" description="Polar residues" evidence="6">
    <location>
        <begin position="479"/>
        <end position="491"/>
    </location>
</feature>
<dbReference type="GO" id="GO:0043328">
    <property type="term" value="P:protein transport to vacuole involved in ubiquitin-dependent protein catabolic process via the multivesicular body sorting pathway"/>
    <property type="evidence" value="ECO:0007669"/>
    <property type="project" value="InterPro"/>
</dbReference>
<feature type="region of interest" description="Disordered" evidence="6">
    <location>
        <begin position="378"/>
        <end position="599"/>
    </location>
</feature>
<dbReference type="PROSITE" id="PS50179">
    <property type="entry name" value="VHS"/>
    <property type="match status" value="1"/>
</dbReference>
<keyword evidence="3" id="KW-0813">Transport</keyword>
<dbReference type="SUPFAM" id="SSF89009">
    <property type="entry name" value="GAT-like domain"/>
    <property type="match status" value="1"/>
</dbReference>
<dbReference type="GO" id="GO:0035091">
    <property type="term" value="F:phosphatidylinositol binding"/>
    <property type="evidence" value="ECO:0007669"/>
    <property type="project" value="InterPro"/>
</dbReference>
<dbReference type="Pfam" id="PF03127">
    <property type="entry name" value="GAT"/>
    <property type="match status" value="1"/>
</dbReference>
<dbReference type="PANTHER" id="PTHR45898:SF4">
    <property type="entry name" value="TARGET OF MYB PROTEIN 1"/>
    <property type="match status" value="1"/>
</dbReference>
<evidence type="ECO:0000256" key="2">
    <source>
        <dbReference type="ARBA" id="ARBA00007708"/>
    </source>
</evidence>
<gene>
    <name evidence="9" type="ORF">GOP47_0020606</name>
</gene>
<sequence length="638" mass="68976">MAANASTLVDKATSDLLIGPDWAMNLEICDAINYDPGQGREVVKAIKKRLGNKSGRVQLLALTVLETVMKNCGEGVHQNVAEKELLNDMVKIVKKKSDMVVRDKILILLDSWQEAFGGPSSRYPQYYIAYDELRRAGVEFPERTADAVPIFTPPPTHPPPPHQHPSFGSYPQPYPPYGSPPSSSYGSPPYVSARLDAVAATDVPVWGSKDMDAAQSGLEVLNDMLNAIDPQDRQAVKDDVIVQLVDQCRSYQKSILQLVNTTSDEGLLCLGLALNDELQRALAKHDAISSGSPLPRESSRGSPKKFASYDHEDEDVEDEFAQLAHRQSSRPGRASGTQETRSPNATQFALPPPPQPIRKINSRLDAQGRQVDLLSGELIKDASPVTPGTLTSPMSQQTSPPLSEPQDFVNPFADSPSFVATPSPHAQQQMQSLAAGASPHNQHQSSSPFSQQSSPGGYVVPWASASPQPHDLQQKDKSSVIQQQKNPNPYSWQPEGQQLEGGQGSSAWSSYGTNTSSSIPPPLMQYTERNRFLQEQINPSGQRPLAAGTGLEQQTMNLSLQESSSRQAQNASIGKLAHASSLPTSQTPSKAASGSSEDSDKWFGDLVDFSSVSANFKKAGLTSSLTRPNTSKAFLLCG</sequence>
<dbReference type="Gene3D" id="1.25.40.90">
    <property type="match status" value="1"/>
</dbReference>
<dbReference type="InterPro" id="IPR044836">
    <property type="entry name" value="TOL_plant"/>
</dbReference>
<comment type="subcellular location">
    <subcellularLocation>
        <location evidence="1">Membrane</location>
        <topology evidence="1">Peripheral membrane protein</topology>
    </subcellularLocation>
</comment>
<reference evidence="9" key="1">
    <citation type="submission" date="2021-01" db="EMBL/GenBank/DDBJ databases">
        <title>Adiantum capillus-veneris genome.</title>
        <authorList>
            <person name="Fang Y."/>
            <person name="Liao Q."/>
        </authorList>
    </citation>
    <scope>NUCLEOTIDE SEQUENCE</scope>
    <source>
        <strain evidence="9">H3</strain>
        <tissue evidence="9">Leaf</tissue>
    </source>
</reference>
<feature type="compositionally biased region" description="Polar residues" evidence="6">
    <location>
        <begin position="551"/>
        <end position="572"/>
    </location>
</feature>
<feature type="compositionally biased region" description="Acidic residues" evidence="6">
    <location>
        <begin position="311"/>
        <end position="320"/>
    </location>
</feature>
<feature type="domain" description="VHS" evidence="7">
    <location>
        <begin position="12"/>
        <end position="141"/>
    </location>
</feature>
<dbReference type="PROSITE" id="PS50909">
    <property type="entry name" value="GAT"/>
    <property type="match status" value="1"/>
</dbReference>
<evidence type="ECO:0000256" key="3">
    <source>
        <dbReference type="ARBA" id="ARBA00022448"/>
    </source>
</evidence>
<organism evidence="9 10">
    <name type="scientific">Adiantum capillus-veneris</name>
    <name type="common">Maidenhair fern</name>
    <dbReference type="NCBI Taxonomy" id="13818"/>
    <lineage>
        <taxon>Eukaryota</taxon>
        <taxon>Viridiplantae</taxon>
        <taxon>Streptophyta</taxon>
        <taxon>Embryophyta</taxon>
        <taxon>Tracheophyta</taxon>
        <taxon>Polypodiopsida</taxon>
        <taxon>Polypodiidae</taxon>
        <taxon>Polypodiales</taxon>
        <taxon>Pteridineae</taxon>
        <taxon>Pteridaceae</taxon>
        <taxon>Vittarioideae</taxon>
        <taxon>Adiantum</taxon>
    </lineage>
</organism>
<evidence type="ECO:0000259" key="7">
    <source>
        <dbReference type="PROSITE" id="PS50179"/>
    </source>
</evidence>
<feature type="compositionally biased region" description="Polar residues" evidence="6">
    <location>
        <begin position="581"/>
        <end position="596"/>
    </location>
</feature>
<dbReference type="CDD" id="cd14231">
    <property type="entry name" value="GAT_GGA-like_plant"/>
    <property type="match status" value="1"/>
</dbReference>
<dbReference type="InterPro" id="IPR002014">
    <property type="entry name" value="VHS_dom"/>
</dbReference>
<evidence type="ECO:0000256" key="1">
    <source>
        <dbReference type="ARBA" id="ARBA00004170"/>
    </source>
</evidence>
<dbReference type="AlphaFoldDB" id="A0A9D4U9G1"/>
<feature type="region of interest" description="Disordered" evidence="6">
    <location>
        <begin position="147"/>
        <end position="186"/>
    </location>
</feature>
<dbReference type="CDD" id="cd03561">
    <property type="entry name" value="VHS"/>
    <property type="match status" value="1"/>
</dbReference>
<feature type="compositionally biased region" description="Pro residues" evidence="6">
    <location>
        <begin position="151"/>
        <end position="163"/>
    </location>
</feature>
<keyword evidence="5" id="KW-0472">Membrane</keyword>
<dbReference type="GO" id="GO:0016020">
    <property type="term" value="C:membrane"/>
    <property type="evidence" value="ECO:0007669"/>
    <property type="project" value="UniProtKB-SubCell"/>
</dbReference>
<dbReference type="EMBL" id="JABFUD020000020">
    <property type="protein sequence ID" value="KAI5063936.1"/>
    <property type="molecule type" value="Genomic_DNA"/>
</dbReference>
<feature type="domain" description="GAT" evidence="8">
    <location>
        <begin position="202"/>
        <end position="290"/>
    </location>
</feature>
<evidence type="ECO:0000256" key="4">
    <source>
        <dbReference type="ARBA" id="ARBA00022927"/>
    </source>
</evidence>
<name>A0A9D4U9G1_ADICA</name>
<proteinExistence type="inferred from homology"/>
<dbReference type="PANTHER" id="PTHR45898">
    <property type="entry name" value="TOM1-LIKE PROTEIN"/>
    <property type="match status" value="1"/>
</dbReference>
<keyword evidence="10" id="KW-1185">Reference proteome</keyword>
<dbReference type="Gene3D" id="1.20.58.160">
    <property type="match status" value="1"/>
</dbReference>
<feature type="compositionally biased region" description="Polar residues" evidence="6">
    <location>
        <begin position="386"/>
        <end position="401"/>
    </location>
</feature>
<evidence type="ECO:0000313" key="10">
    <source>
        <dbReference type="Proteomes" id="UP000886520"/>
    </source>
</evidence>
<dbReference type="OrthoDB" id="2018246at2759"/>
<dbReference type="InterPro" id="IPR008942">
    <property type="entry name" value="ENTH_VHS"/>
</dbReference>
<dbReference type="FunFam" id="1.25.40.90:FF:000028">
    <property type="entry name" value="TOM1-like protein 2"/>
    <property type="match status" value="1"/>
</dbReference>
<feature type="compositionally biased region" description="Polar residues" evidence="6">
    <location>
        <begin position="418"/>
        <end position="432"/>
    </location>
</feature>
<dbReference type="Proteomes" id="UP000886520">
    <property type="component" value="Chromosome 20"/>
</dbReference>
<comment type="caution">
    <text evidence="9">The sequence shown here is derived from an EMBL/GenBank/DDBJ whole genome shotgun (WGS) entry which is preliminary data.</text>
</comment>
<feature type="region of interest" description="Disordered" evidence="6">
    <location>
        <begin position="286"/>
        <end position="360"/>
    </location>
</feature>
<dbReference type="InterPro" id="IPR004152">
    <property type="entry name" value="GAT_dom"/>
</dbReference>
<dbReference type="SUPFAM" id="SSF48464">
    <property type="entry name" value="ENTH/VHS domain"/>
    <property type="match status" value="1"/>
</dbReference>